<evidence type="ECO:0000256" key="1">
    <source>
        <dbReference type="ARBA" id="ARBA00001602"/>
    </source>
</evidence>
<evidence type="ECO:0000256" key="5">
    <source>
        <dbReference type="ARBA" id="ARBA00023235"/>
    </source>
</evidence>
<dbReference type="HAMAP" id="MF_00258">
    <property type="entry name" value="Glu_racemase"/>
    <property type="match status" value="1"/>
</dbReference>
<dbReference type="InterPro" id="IPR018187">
    <property type="entry name" value="Asp/Glu_racemase_AS_1"/>
</dbReference>
<keyword evidence="4 8" id="KW-0573">Peptidoglycan synthesis</keyword>
<evidence type="ECO:0000256" key="2">
    <source>
        <dbReference type="ARBA" id="ARBA00013090"/>
    </source>
</evidence>
<dbReference type="Proteomes" id="UP000185746">
    <property type="component" value="Chromosome"/>
</dbReference>
<dbReference type="InterPro" id="IPR015942">
    <property type="entry name" value="Asp/Glu/hydantoin_racemase"/>
</dbReference>
<evidence type="ECO:0000256" key="8">
    <source>
        <dbReference type="HAMAP-Rule" id="MF_00258"/>
    </source>
</evidence>
<feature type="active site" description="Proton donor/acceptor" evidence="8">
    <location>
        <position position="183"/>
    </location>
</feature>
<dbReference type="GO" id="GO:0008881">
    <property type="term" value="F:glutamate racemase activity"/>
    <property type="evidence" value="ECO:0007669"/>
    <property type="project" value="UniProtKB-UniRule"/>
</dbReference>
<dbReference type="InterPro" id="IPR001920">
    <property type="entry name" value="Asp/Glu_race"/>
</dbReference>
<dbReference type="NCBIfam" id="TIGR00067">
    <property type="entry name" value="glut_race"/>
    <property type="match status" value="1"/>
</dbReference>
<dbReference type="NCBIfam" id="NF002035">
    <property type="entry name" value="PRK00865.1-3"/>
    <property type="match status" value="1"/>
</dbReference>
<comment type="pathway">
    <text evidence="8">Cell wall biogenesis; peptidoglycan biosynthesis.</text>
</comment>
<evidence type="ECO:0000256" key="7">
    <source>
        <dbReference type="ARBA" id="ARBA00070053"/>
    </source>
</evidence>
<dbReference type="RefSeq" id="WP_075527441.1">
    <property type="nucleotide sequence ID" value="NZ_CP017560.1"/>
</dbReference>
<evidence type="ECO:0000313" key="9">
    <source>
        <dbReference type="EMBL" id="AOV07310.1"/>
    </source>
</evidence>
<gene>
    <name evidence="8" type="primary">murI</name>
    <name evidence="9" type="ORF">BI350_06980</name>
</gene>
<dbReference type="GO" id="GO:0042802">
    <property type="term" value="F:identical protein binding"/>
    <property type="evidence" value="ECO:0007669"/>
    <property type="project" value="UniProtKB-ARBA"/>
</dbReference>
<keyword evidence="5 8" id="KW-0413">Isomerase</keyword>
<evidence type="ECO:0000313" key="10">
    <source>
        <dbReference type="Proteomes" id="UP000185746"/>
    </source>
</evidence>
<dbReference type="PROSITE" id="PS00923">
    <property type="entry name" value="ASP_GLU_RACEMASE_1"/>
    <property type="match status" value="1"/>
</dbReference>
<feature type="binding site" evidence="8">
    <location>
        <begin position="41"/>
        <end position="42"/>
    </location>
    <ligand>
        <name>substrate</name>
    </ligand>
</feature>
<reference evidence="9 10" key="1">
    <citation type="submission" date="2016-09" db="EMBL/GenBank/DDBJ databases">
        <title>Complete genome sequence of the Lysinibacillus sphaericus LMG 22257, a specie of Bacillus with ureolytic activity that can effectively biodeposit calcium carbonate.</title>
        <authorList>
            <person name="Yan W."/>
        </authorList>
    </citation>
    <scope>NUCLEOTIDE SEQUENCE [LARGE SCALE GENOMIC DNA]</scope>
    <source>
        <strain evidence="9 10">LMG 22257</strain>
    </source>
</reference>
<dbReference type="EMBL" id="CP017560">
    <property type="protein sequence ID" value="AOV07310.1"/>
    <property type="molecule type" value="Genomic_DNA"/>
</dbReference>
<keyword evidence="6 8" id="KW-0961">Cell wall biogenesis/degradation</keyword>
<dbReference type="PANTHER" id="PTHR21198:SF2">
    <property type="entry name" value="GLUTAMATE RACEMASE"/>
    <property type="match status" value="1"/>
</dbReference>
<protein>
    <recommendedName>
        <fullName evidence="7 8">Glutamate racemase</fullName>
        <ecNumber evidence="2 8">5.1.1.3</ecNumber>
    </recommendedName>
</protein>
<dbReference type="InterPro" id="IPR004391">
    <property type="entry name" value="Glu_race"/>
</dbReference>
<dbReference type="FunFam" id="3.40.50.1860:FF:000002">
    <property type="entry name" value="Glutamate racemase"/>
    <property type="match status" value="1"/>
</dbReference>
<evidence type="ECO:0000256" key="6">
    <source>
        <dbReference type="ARBA" id="ARBA00023316"/>
    </source>
</evidence>
<dbReference type="GO" id="GO:0009252">
    <property type="term" value="P:peptidoglycan biosynthetic process"/>
    <property type="evidence" value="ECO:0007669"/>
    <property type="project" value="UniProtKB-UniRule"/>
</dbReference>
<dbReference type="GO" id="GO:0008360">
    <property type="term" value="P:regulation of cell shape"/>
    <property type="evidence" value="ECO:0007669"/>
    <property type="project" value="UniProtKB-KW"/>
</dbReference>
<comment type="function">
    <text evidence="8">Provides the (R)-glutamate required for cell wall biosynthesis.</text>
</comment>
<comment type="catalytic activity">
    <reaction evidence="1 8">
        <text>L-glutamate = D-glutamate</text>
        <dbReference type="Rhea" id="RHEA:12813"/>
        <dbReference type="ChEBI" id="CHEBI:29985"/>
        <dbReference type="ChEBI" id="CHEBI:29986"/>
        <dbReference type="EC" id="5.1.1.3"/>
    </reaction>
</comment>
<dbReference type="PANTHER" id="PTHR21198">
    <property type="entry name" value="GLUTAMATE RACEMASE"/>
    <property type="match status" value="1"/>
</dbReference>
<evidence type="ECO:0000256" key="4">
    <source>
        <dbReference type="ARBA" id="ARBA00022984"/>
    </source>
</evidence>
<keyword evidence="10" id="KW-1185">Reference proteome</keyword>
<dbReference type="GO" id="GO:0071555">
    <property type="term" value="P:cell wall organization"/>
    <property type="evidence" value="ECO:0007669"/>
    <property type="project" value="UniProtKB-KW"/>
</dbReference>
<feature type="binding site" evidence="8">
    <location>
        <begin position="9"/>
        <end position="10"/>
    </location>
    <ligand>
        <name>substrate</name>
    </ligand>
</feature>
<feature type="binding site" evidence="8">
    <location>
        <begin position="73"/>
        <end position="74"/>
    </location>
    <ligand>
        <name>substrate</name>
    </ligand>
</feature>
<dbReference type="EC" id="5.1.1.3" evidence="2 8"/>
<name>A0A1D8JF19_9BACL</name>
<keyword evidence="3 8" id="KW-0133">Cell shape</keyword>
<feature type="active site" description="Proton donor/acceptor" evidence="8">
    <location>
        <position position="72"/>
    </location>
</feature>
<dbReference type="Gene3D" id="3.40.50.1860">
    <property type="match status" value="2"/>
</dbReference>
<dbReference type="AlphaFoldDB" id="A0A1D8JF19"/>
<dbReference type="KEGG" id="surl:BI350_06980"/>
<evidence type="ECO:0000256" key="3">
    <source>
        <dbReference type="ARBA" id="ARBA00022960"/>
    </source>
</evidence>
<sequence>MVKPIGVIDSGVGGLTVVKEMLNILPNESIVYLGDDKRCPYGSRSEEEVRKFTIEMVERLSEMDIKMLVIACNTATAVALDTIRQLFSFPVIGVVVPGARAAVTNSTTQQIAVLGTTRTIESGAYSDEIVRQSPDAVVYPLACPDFVPIVESGQYKSENARFIIDRTLQNLVEKDFDVAILGCTHYPLLEGHIQSCLPEHVQIISSAVETVRDVEKELDAKGIRNAKFTEGNVLFYTTGPSENFKTIVTDWLRLDNPDVRKITLP</sequence>
<dbReference type="SUPFAM" id="SSF53681">
    <property type="entry name" value="Aspartate/glutamate racemase"/>
    <property type="match status" value="2"/>
</dbReference>
<feature type="binding site" evidence="8">
    <location>
        <begin position="184"/>
        <end position="185"/>
    </location>
    <ligand>
        <name>substrate</name>
    </ligand>
</feature>
<organism evidence="9 10">
    <name type="scientific">Sporosarcina ureilytica</name>
    <dbReference type="NCBI Taxonomy" id="298596"/>
    <lineage>
        <taxon>Bacteria</taxon>
        <taxon>Bacillati</taxon>
        <taxon>Bacillota</taxon>
        <taxon>Bacilli</taxon>
        <taxon>Bacillales</taxon>
        <taxon>Caryophanaceae</taxon>
        <taxon>Sporosarcina</taxon>
    </lineage>
</organism>
<comment type="similarity">
    <text evidence="8">Belongs to the aspartate/glutamate racemases family.</text>
</comment>
<dbReference type="Pfam" id="PF01177">
    <property type="entry name" value="Asp_Glu_race"/>
    <property type="match status" value="1"/>
</dbReference>
<accession>A0A1D8JF19</accession>
<dbReference type="UniPathway" id="UPA00219"/>
<proteinExistence type="inferred from homology"/>